<feature type="domain" description="Spaetzle" evidence="5">
    <location>
        <begin position="170"/>
        <end position="261"/>
    </location>
</feature>
<feature type="transmembrane region" description="Helical" evidence="4">
    <location>
        <begin position="12"/>
        <end position="33"/>
    </location>
</feature>
<dbReference type="AlphaFoldDB" id="A0A0K8VD59"/>
<dbReference type="GO" id="GO:0005615">
    <property type="term" value="C:extracellular space"/>
    <property type="evidence" value="ECO:0007669"/>
    <property type="project" value="UniProtKB-ARBA"/>
</dbReference>
<accession>A0A0K8VD59</accession>
<proteinExistence type="predicted"/>
<keyword evidence="4" id="KW-0472">Membrane</keyword>
<name>A0A0K8VD59_BACLA</name>
<organism evidence="6">
    <name type="scientific">Bactrocera latifrons</name>
    <name type="common">Malaysian fruit fly</name>
    <name type="synonym">Chaetodacus latifrons</name>
    <dbReference type="NCBI Taxonomy" id="174628"/>
    <lineage>
        <taxon>Eukaryota</taxon>
        <taxon>Metazoa</taxon>
        <taxon>Ecdysozoa</taxon>
        <taxon>Arthropoda</taxon>
        <taxon>Hexapoda</taxon>
        <taxon>Insecta</taxon>
        <taxon>Pterygota</taxon>
        <taxon>Neoptera</taxon>
        <taxon>Endopterygota</taxon>
        <taxon>Diptera</taxon>
        <taxon>Brachycera</taxon>
        <taxon>Muscomorpha</taxon>
        <taxon>Tephritoidea</taxon>
        <taxon>Tephritidae</taxon>
        <taxon>Bactrocera</taxon>
        <taxon>Bactrocera</taxon>
    </lineage>
</organism>
<dbReference type="GO" id="GO:0008083">
    <property type="term" value="F:growth factor activity"/>
    <property type="evidence" value="ECO:0007669"/>
    <property type="project" value="TreeGrafter"/>
</dbReference>
<keyword evidence="1" id="KW-0732">Signal</keyword>
<dbReference type="Gene3D" id="2.10.90.10">
    <property type="entry name" value="Cystine-knot cytokines"/>
    <property type="match status" value="1"/>
</dbReference>
<dbReference type="GO" id="GO:0021556">
    <property type="term" value="P:central nervous system formation"/>
    <property type="evidence" value="ECO:0007669"/>
    <property type="project" value="TreeGrafter"/>
</dbReference>
<protein>
    <submittedName>
        <fullName evidence="6">Protein spaetzle</fullName>
    </submittedName>
</protein>
<sequence length="267" mass="31265">MSHTTSWCSRPALPLLFFTYLFLIVSPIAGYTYDYRANRQKRSPNEAKKVTKDFEANLDRIFKIGSDTGLVLFNTTTAGTPTNNNYNNNQNIQHNNRNNDAIIFSDDGYLCRERLKGKPYCLDVPNYLESSRLDKIDEDNFEKFKSYFKDDVVPPPDITQRMNSDPQEEYYCTSRSHLIYPKSAETMESKWLLVVQHENHKQGILVEQCDDEDKPCRFQELLPKFYTSRCKQNYIYRTMVVSVDGKLREEQVKMPSCCKCVLRYSQN</sequence>
<reference evidence="6" key="1">
    <citation type="submission" date="2015-06" db="EMBL/GenBank/DDBJ databases">
        <authorList>
            <person name="Hoefler B.C."/>
            <person name="Straight P.D."/>
        </authorList>
    </citation>
    <scope>NUCLEOTIDE SEQUENCE</scope>
</reference>
<evidence type="ECO:0000256" key="1">
    <source>
        <dbReference type="ARBA" id="ARBA00022729"/>
    </source>
</evidence>
<dbReference type="GO" id="GO:0045087">
    <property type="term" value="P:innate immune response"/>
    <property type="evidence" value="ECO:0007669"/>
    <property type="project" value="TreeGrafter"/>
</dbReference>
<dbReference type="OrthoDB" id="6359065at2759"/>
<dbReference type="InterPro" id="IPR029034">
    <property type="entry name" value="Cystine-knot_cytokine"/>
</dbReference>
<keyword evidence="3" id="KW-0325">Glycoprotein</keyword>
<keyword evidence="4" id="KW-1133">Transmembrane helix</keyword>
<evidence type="ECO:0000256" key="4">
    <source>
        <dbReference type="SAM" id="Phobius"/>
    </source>
</evidence>
<dbReference type="InterPro" id="IPR032104">
    <property type="entry name" value="Spaetzle"/>
</dbReference>
<keyword evidence="2" id="KW-1015">Disulfide bond</keyword>
<dbReference type="GO" id="GO:0005121">
    <property type="term" value="F:Toll binding"/>
    <property type="evidence" value="ECO:0007669"/>
    <property type="project" value="TreeGrafter"/>
</dbReference>
<evidence type="ECO:0000256" key="3">
    <source>
        <dbReference type="ARBA" id="ARBA00023180"/>
    </source>
</evidence>
<evidence type="ECO:0000313" key="6">
    <source>
        <dbReference type="EMBL" id="JAI36879.1"/>
    </source>
</evidence>
<keyword evidence="4" id="KW-0812">Transmembrane</keyword>
<gene>
    <name evidence="6" type="primary">spz_10</name>
    <name evidence="6" type="ORF">c3_g5_i3</name>
</gene>
<dbReference type="PANTHER" id="PTHR23199">
    <property type="entry name" value="NEUROTROPHIN 1-RELATED"/>
    <property type="match status" value="1"/>
</dbReference>
<dbReference type="PANTHER" id="PTHR23199:SF12">
    <property type="entry name" value="NEUROTROPHIN 1-RELATED"/>
    <property type="match status" value="1"/>
</dbReference>
<dbReference type="Pfam" id="PF16077">
    <property type="entry name" value="Spaetzle"/>
    <property type="match status" value="1"/>
</dbReference>
<dbReference type="SUPFAM" id="SSF57501">
    <property type="entry name" value="Cystine-knot cytokines"/>
    <property type="match status" value="1"/>
</dbReference>
<dbReference type="InterPro" id="IPR052444">
    <property type="entry name" value="Spz/Toll_ligand-like"/>
</dbReference>
<dbReference type="EMBL" id="GDHF01015435">
    <property type="protein sequence ID" value="JAI36879.1"/>
    <property type="molecule type" value="Transcribed_RNA"/>
</dbReference>
<evidence type="ECO:0000256" key="2">
    <source>
        <dbReference type="ARBA" id="ARBA00023157"/>
    </source>
</evidence>
<evidence type="ECO:0000259" key="5">
    <source>
        <dbReference type="Pfam" id="PF16077"/>
    </source>
</evidence>